<reference evidence="1 2" key="1">
    <citation type="journal article" date="2011" name="J. Bacteriol.">
        <title>Whole-genome sequences of two Borrelia afzelii and two Borrelia garinii Lyme disease agent isolates.</title>
        <authorList>
            <person name="Casjens S.R."/>
            <person name="Mongodin E.F."/>
            <person name="Qiu W.-G."/>
            <person name="Dunn J.J."/>
            <person name="Luft B.J."/>
            <person name="Fraser-Liggett C.M."/>
            <person name="Schutzer S.E."/>
        </authorList>
    </citation>
    <scope>NUCLEOTIDE SEQUENCE [LARGE SCALE GENOMIC DNA]</scope>
    <source>
        <strain evidence="1 2">PBr</strain>
    </source>
</reference>
<evidence type="ECO:0000313" key="1">
    <source>
        <dbReference type="EMBL" id="ACL34608.1"/>
    </source>
</evidence>
<geneLocation type="plasmid" evidence="1 2">
    <name>PBr_lp28-4</name>
</geneLocation>
<gene>
    <name evidence="1" type="ORF">BGAPBR_I0044</name>
</gene>
<proteinExistence type="predicted"/>
<dbReference type="Proteomes" id="UP000006103">
    <property type="component" value="Plasmid PBr_lp28-4"/>
</dbReference>
<dbReference type="EMBL" id="CP001304">
    <property type="protein sequence ID" value="ACL34608.1"/>
    <property type="molecule type" value="Genomic_DNA"/>
</dbReference>
<keyword evidence="2" id="KW-1185">Reference proteome</keyword>
<evidence type="ECO:0000313" key="2">
    <source>
        <dbReference type="Proteomes" id="UP000006103"/>
    </source>
</evidence>
<keyword evidence="1" id="KW-0614">Plasmid</keyword>
<organism evidence="1 2">
    <name type="scientific">Borreliella garinii PBr</name>
    <dbReference type="NCBI Taxonomy" id="498743"/>
    <lineage>
        <taxon>Bacteria</taxon>
        <taxon>Pseudomonadati</taxon>
        <taxon>Spirochaetota</taxon>
        <taxon>Spirochaetia</taxon>
        <taxon>Spirochaetales</taxon>
        <taxon>Borreliaceae</taxon>
        <taxon>Borreliella</taxon>
    </lineage>
</organism>
<dbReference type="AlphaFoldDB" id="B8F123"/>
<accession>B8F123</accession>
<name>B8F123_BORGR</name>
<sequence length="68" mass="8192">MDFNSKLCHTTISVKQYFHTDYLFIFDHFIIGKKGLFRFFNKKIYISFGIFIKIFCYKSGKNMNNAFI</sequence>
<protein>
    <submittedName>
        <fullName evidence="1">Uncharacterized protein</fullName>
    </submittedName>
</protein>